<keyword evidence="4" id="KW-1133">Transmembrane helix</keyword>
<dbReference type="EMBL" id="JAENGY010000349">
    <property type="protein sequence ID" value="KAG6965185.1"/>
    <property type="molecule type" value="Genomic_DNA"/>
</dbReference>
<reference evidence="6" key="1">
    <citation type="submission" date="2021-01" db="EMBL/GenBank/DDBJ databases">
        <title>Phytophthora aleatoria, a newly-described species from Pinus radiata is distinct from Phytophthora cactorum isolates based on comparative genomics.</title>
        <authorList>
            <person name="Mcdougal R."/>
            <person name="Panda P."/>
            <person name="Williams N."/>
            <person name="Studholme D.J."/>
        </authorList>
    </citation>
    <scope>NUCLEOTIDE SEQUENCE</scope>
    <source>
        <strain evidence="6">NZFS 4037</strain>
    </source>
</reference>
<dbReference type="CDD" id="cd05327">
    <property type="entry name" value="retinol-DH_like_SDR_c_like"/>
    <property type="match status" value="1"/>
</dbReference>
<evidence type="ECO:0000256" key="3">
    <source>
        <dbReference type="SAM" id="MobiDB-lite"/>
    </source>
</evidence>
<dbReference type="Pfam" id="PF00106">
    <property type="entry name" value="adh_short"/>
    <property type="match status" value="1"/>
</dbReference>
<evidence type="ECO:0000256" key="4">
    <source>
        <dbReference type="SAM" id="Phobius"/>
    </source>
</evidence>
<organism evidence="6 7">
    <name type="scientific">Phytophthora aleatoria</name>
    <dbReference type="NCBI Taxonomy" id="2496075"/>
    <lineage>
        <taxon>Eukaryota</taxon>
        <taxon>Sar</taxon>
        <taxon>Stramenopiles</taxon>
        <taxon>Oomycota</taxon>
        <taxon>Peronosporomycetes</taxon>
        <taxon>Peronosporales</taxon>
        <taxon>Peronosporaceae</taxon>
        <taxon>Phytophthora</taxon>
    </lineage>
</organism>
<feature type="transmembrane region" description="Helical" evidence="4">
    <location>
        <begin position="789"/>
        <end position="812"/>
    </location>
</feature>
<keyword evidence="2" id="KW-0560">Oxidoreductase</keyword>
<evidence type="ECO:0000256" key="1">
    <source>
        <dbReference type="ARBA" id="ARBA00006484"/>
    </source>
</evidence>
<comment type="caution">
    <text evidence="6">The sequence shown here is derived from an EMBL/GenBank/DDBJ whole genome shotgun (WGS) entry which is preliminary data.</text>
</comment>
<dbReference type="Proteomes" id="UP000709295">
    <property type="component" value="Unassembled WGS sequence"/>
</dbReference>
<comment type="similarity">
    <text evidence="1">Belongs to the short-chain dehydrogenases/reductases (SDR) family.</text>
</comment>
<dbReference type="PANTHER" id="PTHR24320">
    <property type="entry name" value="RETINOL DEHYDROGENASE"/>
    <property type="match status" value="1"/>
</dbReference>
<keyword evidence="7" id="KW-1185">Reference proteome</keyword>
<dbReference type="GO" id="GO:0016491">
    <property type="term" value="F:oxidoreductase activity"/>
    <property type="evidence" value="ECO:0007669"/>
    <property type="project" value="UniProtKB-KW"/>
</dbReference>
<dbReference type="PANTHER" id="PTHR24320:SF148">
    <property type="entry name" value="NAD(P)-BINDING ROSSMANN-FOLD SUPERFAMILY PROTEIN"/>
    <property type="match status" value="1"/>
</dbReference>
<evidence type="ECO:0000256" key="2">
    <source>
        <dbReference type="ARBA" id="ARBA00023002"/>
    </source>
</evidence>
<name>A0A8J5J849_9STRA</name>
<dbReference type="InterPro" id="IPR033121">
    <property type="entry name" value="PEPTIDASE_A1"/>
</dbReference>
<accession>A0A8J5J849</accession>
<dbReference type="InterPro" id="IPR034164">
    <property type="entry name" value="Pepsin-like_dom"/>
</dbReference>
<proteinExistence type="inferred from homology"/>
<dbReference type="InterPro" id="IPR002347">
    <property type="entry name" value="SDR_fam"/>
</dbReference>
<dbReference type="AlphaFoldDB" id="A0A8J5J849"/>
<evidence type="ECO:0000313" key="7">
    <source>
        <dbReference type="Proteomes" id="UP000709295"/>
    </source>
</evidence>
<dbReference type="NCBIfam" id="NF004846">
    <property type="entry name" value="PRK06197.1"/>
    <property type="match status" value="1"/>
</dbReference>
<dbReference type="PROSITE" id="PS51767">
    <property type="entry name" value="PEPTIDASE_A1"/>
    <property type="match status" value="1"/>
</dbReference>
<keyword evidence="4" id="KW-0812">Transmembrane</keyword>
<sequence length="853" mass="93676">MDSISSRPQVPDNWDASRIPSQKGKLAVVTGSNSGIGYETALQLARNGAHVVLACRNAERGREAETKIRETLATDPNAGTVEFMQVDVSDLSSVKQFSEKFKTAHDRLDLLINNAGIMGGAYTKTVDGYERQFSTNHLGHFALTAHLFDVVKESTPARIVNVSSMTHRNAFWTFDEDEIMVPSERKYSQWFNYANTKLCNILFTFELDRRMKAAGVEGVAAVACHPGTTSTNLLTAPSTSNNNWMWTTAFTLWTLMPRQTIEMGALPTLYAAAGSDVEGGDFFGPKNLNAMFGYPTRETPSKLRQSTAAATKLWTCTTQFAGSAMVLGAVVRYVALVSLGVLGTHATISPPPDTIQLEMFNSMARSQAVTALQGRYRYHRSIDEGLQALQTMSDEEPSDGDAARNEETVETGLHSGSGSHTIQVTVGGQQRELIIDTGSGKTAFVCTGCNNCGNKRKHQPFVFTDNTTYLSCDRSMTAPSNRGEPPCVDCENGKCKYGQTYVEGDHWTAYKASDMMQLSLSFEARVEFGCIYEQSGVFLDQPSDGIMGFSRHPDSIYEQFYRQKVTRSRIFSQCLAEGGGLLTIGGVDLARHTEPVRYTPLRSTGYQYWTVTLLAVSIGNANNTVQVDKKEFNADRGCVLDSGTTFLYMPESTKQPFRLAWSQAVGSFSFMPESDTFYFMTSEQVAALPDICFWLKNDVHICLPSSRYFAQVGNGIYTGTIFFTPGPKATILGASVLEGHDVIYDIDNHRVGIAEAMCDQPLQAEVELSLDPGGDKFRPGFDYSQAPQWMLACVTLLAVAGLINAIWVAAAIEGDSLADTETNTKPPSTAKISNDWQGDEFSFFLMEDDDESK</sequence>
<feature type="region of interest" description="Disordered" evidence="3">
    <location>
        <begin position="392"/>
        <end position="421"/>
    </location>
</feature>
<dbReference type="CDD" id="cd05471">
    <property type="entry name" value="pepsin_like"/>
    <property type="match status" value="1"/>
</dbReference>
<keyword evidence="4" id="KW-0472">Membrane</keyword>
<evidence type="ECO:0000313" key="6">
    <source>
        <dbReference type="EMBL" id="KAG6965185.1"/>
    </source>
</evidence>
<feature type="domain" description="Peptidase A1" evidence="5">
    <location>
        <begin position="420"/>
        <end position="754"/>
    </location>
</feature>
<evidence type="ECO:0000259" key="5">
    <source>
        <dbReference type="PROSITE" id="PS51767"/>
    </source>
</evidence>
<dbReference type="Pfam" id="PF00026">
    <property type="entry name" value="Asp"/>
    <property type="match status" value="1"/>
</dbReference>
<gene>
    <name evidence="6" type="ORF">JG688_00007345</name>
</gene>
<protein>
    <recommendedName>
        <fullName evidence="5">Peptidase A1 domain-containing protein</fullName>
    </recommendedName>
</protein>